<dbReference type="InterPro" id="IPR050559">
    <property type="entry name" value="P-Pant_transferase_sf"/>
</dbReference>
<organism evidence="9">
    <name type="scientific">Paenibacillus sp. SYP-B3998</name>
    <dbReference type="NCBI Taxonomy" id="2678564"/>
    <lineage>
        <taxon>Bacteria</taxon>
        <taxon>Bacillati</taxon>
        <taxon>Bacillota</taxon>
        <taxon>Bacilli</taxon>
        <taxon>Bacillales</taxon>
        <taxon>Paenibacillaceae</taxon>
        <taxon>Paenibacillus</taxon>
    </lineage>
</organism>
<evidence type="ECO:0000256" key="1">
    <source>
        <dbReference type="ARBA" id="ARBA00001946"/>
    </source>
</evidence>
<dbReference type="PANTHER" id="PTHR12215:SF10">
    <property type="entry name" value="L-AMINOADIPATE-SEMIALDEHYDE DEHYDROGENASE-PHOSPHOPANTETHEINYL TRANSFERASE"/>
    <property type="match status" value="1"/>
</dbReference>
<dbReference type="PANTHER" id="PTHR12215">
    <property type="entry name" value="PHOSPHOPANTETHEINE TRANSFERASE"/>
    <property type="match status" value="1"/>
</dbReference>
<keyword evidence="3 9" id="KW-0808">Transferase</keyword>
<dbReference type="GO" id="GO:0006633">
    <property type="term" value="P:fatty acid biosynthetic process"/>
    <property type="evidence" value="ECO:0007669"/>
    <property type="project" value="InterPro"/>
</dbReference>
<dbReference type="GO" id="GO:0008897">
    <property type="term" value="F:holo-[acyl-carrier-protein] synthase activity"/>
    <property type="evidence" value="ECO:0007669"/>
    <property type="project" value="InterPro"/>
</dbReference>
<dbReference type="SUPFAM" id="SSF56214">
    <property type="entry name" value="4'-phosphopantetheinyl transferase"/>
    <property type="match status" value="2"/>
</dbReference>
<dbReference type="Pfam" id="PF22624">
    <property type="entry name" value="AASDHPPT_N"/>
    <property type="match status" value="1"/>
</dbReference>
<protein>
    <submittedName>
        <fullName evidence="9">4'-phosphopantetheinyl transferase superfamily protein</fullName>
    </submittedName>
</protein>
<comment type="similarity">
    <text evidence="2">Belongs to the P-Pant transferase superfamily. Gsp/Sfp/HetI/AcpT family.</text>
</comment>
<keyword evidence="5" id="KW-0460">Magnesium</keyword>
<dbReference type="GO" id="GO:0005829">
    <property type="term" value="C:cytosol"/>
    <property type="evidence" value="ECO:0007669"/>
    <property type="project" value="TreeGrafter"/>
</dbReference>
<proteinExistence type="inferred from homology"/>
<dbReference type="InterPro" id="IPR037143">
    <property type="entry name" value="4-PPantetheinyl_Trfase_dom_sf"/>
</dbReference>
<evidence type="ECO:0000259" key="8">
    <source>
        <dbReference type="Pfam" id="PF22624"/>
    </source>
</evidence>
<dbReference type="Gene3D" id="3.90.470.20">
    <property type="entry name" value="4'-phosphopantetheinyl transferase domain"/>
    <property type="match status" value="2"/>
</dbReference>
<dbReference type="GO" id="GO:0017000">
    <property type="term" value="P:antibiotic biosynthetic process"/>
    <property type="evidence" value="ECO:0007669"/>
    <property type="project" value="UniProtKB-KW"/>
</dbReference>
<gene>
    <name evidence="9" type="ORF">GK047_11975</name>
</gene>
<evidence type="ECO:0000313" key="9">
    <source>
        <dbReference type="EMBL" id="NEW06732.1"/>
    </source>
</evidence>
<sequence length="228" mass="26325">MSEIIALQIPEAISKEEYEWFLSKCTKEKQEKLARFRYPQDAYRSLFGEMLIRAMISKHLSLHQDQIKFELNAYGKPHLAGVDSFHFNVSHAGKWVVAVWARVPIGIDVEEVKSIDIRLAQRFFSKIEIDDLLAKSELDQYEYFYDLWTLKESYIKAVGKGLSIPLDSFSMRVLANGAISVISEEEGFHCKQYPLEQGYKLSVCAIKDDFAEHVSVIQMNDLVEYLDN</sequence>
<feature type="domain" description="4'-phosphopantetheinyl transferase N-terminal" evidence="8">
    <location>
        <begin position="14"/>
        <end position="98"/>
    </location>
</feature>
<reference evidence="9" key="1">
    <citation type="submission" date="2020-02" db="EMBL/GenBank/DDBJ databases">
        <authorList>
            <person name="Shen X.-R."/>
            <person name="Zhang Y.-X."/>
        </authorList>
    </citation>
    <scope>NUCLEOTIDE SEQUENCE</scope>
    <source>
        <strain evidence="9">SYP-B3998</strain>
    </source>
</reference>
<keyword evidence="6" id="KW-0045">Antibiotic biosynthesis</keyword>
<dbReference type="NCBIfam" id="TIGR00556">
    <property type="entry name" value="pantethn_trn"/>
    <property type="match status" value="1"/>
</dbReference>
<dbReference type="InterPro" id="IPR004568">
    <property type="entry name" value="Ppantetheine-prot_Trfase_dom"/>
</dbReference>
<evidence type="ECO:0000256" key="4">
    <source>
        <dbReference type="ARBA" id="ARBA00022723"/>
    </source>
</evidence>
<dbReference type="RefSeq" id="WP_163946276.1">
    <property type="nucleotide sequence ID" value="NZ_JAAIKC010000003.1"/>
</dbReference>
<dbReference type="InterPro" id="IPR008278">
    <property type="entry name" value="4-PPantetheinyl_Trfase_dom"/>
</dbReference>
<dbReference type="GO" id="GO:0019878">
    <property type="term" value="P:lysine biosynthetic process via aminoadipic acid"/>
    <property type="evidence" value="ECO:0007669"/>
    <property type="project" value="TreeGrafter"/>
</dbReference>
<evidence type="ECO:0000256" key="2">
    <source>
        <dbReference type="ARBA" id="ARBA00010990"/>
    </source>
</evidence>
<dbReference type="AlphaFoldDB" id="A0A6G3ZX70"/>
<name>A0A6G3ZX70_9BACL</name>
<evidence type="ECO:0000256" key="5">
    <source>
        <dbReference type="ARBA" id="ARBA00022842"/>
    </source>
</evidence>
<evidence type="ECO:0000259" key="7">
    <source>
        <dbReference type="Pfam" id="PF01648"/>
    </source>
</evidence>
<feature type="domain" description="4'-phosphopantetheinyl transferase" evidence="7">
    <location>
        <begin position="104"/>
        <end position="204"/>
    </location>
</feature>
<comment type="cofactor">
    <cofactor evidence="1">
        <name>Mg(2+)</name>
        <dbReference type="ChEBI" id="CHEBI:18420"/>
    </cofactor>
</comment>
<keyword evidence="4" id="KW-0479">Metal-binding</keyword>
<comment type="caution">
    <text evidence="9">The sequence shown here is derived from an EMBL/GenBank/DDBJ whole genome shotgun (WGS) entry which is preliminary data.</text>
</comment>
<evidence type="ECO:0000256" key="3">
    <source>
        <dbReference type="ARBA" id="ARBA00022679"/>
    </source>
</evidence>
<accession>A0A6G3ZX70</accession>
<dbReference type="InterPro" id="IPR055066">
    <property type="entry name" value="AASDHPPT_N"/>
</dbReference>
<dbReference type="EMBL" id="JAAIKC010000003">
    <property type="protein sequence ID" value="NEW06732.1"/>
    <property type="molecule type" value="Genomic_DNA"/>
</dbReference>
<evidence type="ECO:0000256" key="6">
    <source>
        <dbReference type="ARBA" id="ARBA00023194"/>
    </source>
</evidence>
<dbReference type="Pfam" id="PF01648">
    <property type="entry name" value="ACPS"/>
    <property type="match status" value="1"/>
</dbReference>
<dbReference type="GO" id="GO:0000287">
    <property type="term" value="F:magnesium ion binding"/>
    <property type="evidence" value="ECO:0007669"/>
    <property type="project" value="InterPro"/>
</dbReference>